<gene>
    <name evidence="2" type="ORF">FEHR0123_LOCUS4321</name>
</gene>
<evidence type="ECO:0000313" key="2">
    <source>
        <dbReference type="EMBL" id="CAE0309407.1"/>
    </source>
</evidence>
<protein>
    <submittedName>
        <fullName evidence="2">Uncharacterized protein</fullName>
    </submittedName>
</protein>
<organism evidence="2">
    <name type="scientific">Favella ehrenbergii</name>
    <dbReference type="NCBI Taxonomy" id="182087"/>
    <lineage>
        <taxon>Eukaryota</taxon>
        <taxon>Sar</taxon>
        <taxon>Alveolata</taxon>
        <taxon>Ciliophora</taxon>
        <taxon>Intramacronucleata</taxon>
        <taxon>Spirotrichea</taxon>
        <taxon>Choreotrichia</taxon>
        <taxon>Tintinnida</taxon>
        <taxon>Xystonellidae</taxon>
        <taxon>Favella</taxon>
    </lineage>
</organism>
<accession>A0A7S3I0H1</accession>
<name>A0A7S3I0H1_9SPIT</name>
<evidence type="ECO:0000256" key="1">
    <source>
        <dbReference type="SAM" id="Phobius"/>
    </source>
</evidence>
<keyword evidence="1" id="KW-1133">Transmembrane helix</keyword>
<sequence>MKSTLKGVVRDHRLPRDYRFHFAQPSSSTWSKNLSRYFTVRQMTKQNVSVPLWLCLVIIPAWTIFHSTTNYYLSGRYPQSFQRQRWLYRSGNYGVQTVHNANPDNFFDKRHYCWTTDPNCGLEVGPKRPWLDLKDPKKNLAKLDRDATQSALQQKNGHQGF</sequence>
<reference evidence="2" key="1">
    <citation type="submission" date="2021-01" db="EMBL/GenBank/DDBJ databases">
        <authorList>
            <person name="Corre E."/>
            <person name="Pelletier E."/>
            <person name="Niang G."/>
            <person name="Scheremetjew M."/>
            <person name="Finn R."/>
            <person name="Kale V."/>
            <person name="Holt S."/>
            <person name="Cochrane G."/>
            <person name="Meng A."/>
            <person name="Brown T."/>
            <person name="Cohen L."/>
        </authorList>
    </citation>
    <scope>NUCLEOTIDE SEQUENCE</scope>
    <source>
        <strain evidence="2">Fehren 1</strain>
    </source>
</reference>
<keyword evidence="1" id="KW-0472">Membrane</keyword>
<proteinExistence type="predicted"/>
<dbReference type="EMBL" id="HBIE01014024">
    <property type="protein sequence ID" value="CAE0309407.1"/>
    <property type="molecule type" value="Transcribed_RNA"/>
</dbReference>
<feature type="transmembrane region" description="Helical" evidence="1">
    <location>
        <begin position="50"/>
        <end position="73"/>
    </location>
</feature>
<keyword evidence="1" id="KW-0812">Transmembrane</keyword>
<dbReference type="AlphaFoldDB" id="A0A7S3I0H1"/>